<evidence type="ECO:0000313" key="4">
    <source>
        <dbReference type="Proteomes" id="UP001275084"/>
    </source>
</evidence>
<reference evidence="3" key="1">
    <citation type="journal article" date="2023" name="Mol. Phylogenet. Evol.">
        <title>Genome-scale phylogeny and comparative genomics of the fungal order Sordariales.</title>
        <authorList>
            <person name="Hensen N."/>
            <person name="Bonometti L."/>
            <person name="Westerberg I."/>
            <person name="Brannstrom I.O."/>
            <person name="Guillou S."/>
            <person name="Cros-Aarteil S."/>
            <person name="Calhoun S."/>
            <person name="Haridas S."/>
            <person name="Kuo A."/>
            <person name="Mondo S."/>
            <person name="Pangilinan J."/>
            <person name="Riley R."/>
            <person name="LaButti K."/>
            <person name="Andreopoulos B."/>
            <person name="Lipzen A."/>
            <person name="Chen C."/>
            <person name="Yan M."/>
            <person name="Daum C."/>
            <person name="Ng V."/>
            <person name="Clum A."/>
            <person name="Steindorff A."/>
            <person name="Ohm R.A."/>
            <person name="Martin F."/>
            <person name="Silar P."/>
            <person name="Natvig D.O."/>
            <person name="Lalanne C."/>
            <person name="Gautier V."/>
            <person name="Ament-Velasquez S.L."/>
            <person name="Kruys A."/>
            <person name="Hutchinson M.I."/>
            <person name="Powell A.J."/>
            <person name="Barry K."/>
            <person name="Miller A.N."/>
            <person name="Grigoriev I.V."/>
            <person name="Debuchy R."/>
            <person name="Gladieux P."/>
            <person name="Hiltunen Thoren M."/>
            <person name="Johannesson H."/>
        </authorList>
    </citation>
    <scope>NUCLEOTIDE SEQUENCE</scope>
    <source>
        <strain evidence="3">CBS 955.72</strain>
    </source>
</reference>
<dbReference type="GO" id="GO:0003700">
    <property type="term" value="F:DNA-binding transcription factor activity"/>
    <property type="evidence" value="ECO:0007669"/>
    <property type="project" value="InterPro"/>
</dbReference>
<evidence type="ECO:0000313" key="3">
    <source>
        <dbReference type="EMBL" id="KAK3353797.1"/>
    </source>
</evidence>
<keyword evidence="1" id="KW-0175">Coiled coil</keyword>
<feature type="compositionally biased region" description="Polar residues" evidence="2">
    <location>
        <begin position="1"/>
        <end position="16"/>
    </location>
</feature>
<feature type="region of interest" description="Disordered" evidence="2">
    <location>
        <begin position="1"/>
        <end position="53"/>
    </location>
</feature>
<dbReference type="InterPro" id="IPR046347">
    <property type="entry name" value="bZIP_sf"/>
</dbReference>
<dbReference type="CDD" id="cd14686">
    <property type="entry name" value="bZIP"/>
    <property type="match status" value="1"/>
</dbReference>
<feature type="compositionally biased region" description="Basic and acidic residues" evidence="2">
    <location>
        <begin position="34"/>
        <end position="44"/>
    </location>
</feature>
<feature type="compositionally biased region" description="Basic residues" evidence="2">
    <location>
        <begin position="24"/>
        <end position="33"/>
    </location>
</feature>
<dbReference type="PANTHER" id="PTHR40618:SF1">
    <property type="entry name" value="B-ZIP TRANSCRIPTION FACTOR (EUROFUNG)"/>
    <property type="match status" value="1"/>
</dbReference>
<comment type="caution">
    <text evidence="3">The sequence shown here is derived from an EMBL/GenBank/DDBJ whole genome shotgun (WGS) entry which is preliminary data.</text>
</comment>
<feature type="coiled-coil region" evidence="1">
    <location>
        <begin position="59"/>
        <end position="130"/>
    </location>
</feature>
<dbReference type="EMBL" id="JAUIQD010000004">
    <property type="protein sequence ID" value="KAK3353797.1"/>
    <property type="molecule type" value="Genomic_DNA"/>
</dbReference>
<accession>A0AAJ0MES9</accession>
<evidence type="ECO:0000256" key="2">
    <source>
        <dbReference type="SAM" id="MobiDB-lite"/>
    </source>
</evidence>
<dbReference type="Proteomes" id="UP001275084">
    <property type="component" value="Unassembled WGS sequence"/>
</dbReference>
<name>A0AAJ0MES9_9PEZI</name>
<evidence type="ECO:0000256" key="1">
    <source>
        <dbReference type="SAM" id="Coils"/>
    </source>
</evidence>
<protein>
    <recommendedName>
        <fullName evidence="5">BZIP domain-containing protein</fullName>
    </recommendedName>
</protein>
<dbReference type="PANTHER" id="PTHR40618">
    <property type="entry name" value="B-ZIP TRANSCRIPTION FACTOR (EUROFUNG)-RELATED"/>
    <property type="match status" value="1"/>
</dbReference>
<sequence>MSTTNAASGDINSTSEPRQESRPKPRRKTRGRPRKQDDEADQHIKNRRARNREAQLVFRVRKQASQQSQEQKIKQLENTIERMGSAFLDLADNMLQSNVVTQDRNLMQKLGKTTENIVELARELEEENDEHDTPSPALVEQNLGFDMAMPTLPTAWPDPTFPVNFPSPVDTSYQLDWPPGPSQPVPATLNPNIFGNGWFGQVATSFTSLPPLTPQHPSTTDNPLGFKIIHTTLQVVYHALFGTPQAPADDTFRRVFAYSLRYHSRDELLFNIRWFLGPGYLEMYRLGNISFVTSPFAQVFRAATEDKRIGELDPAVDVDAFREVVPVGEGESYVNANAVEMYLWDKGVRFQGENDVVEVSLDDDEVGRHMRPWDFVNFDAFFIGDRSLSSRAGDAGQAGWQNPRPHAMWVSQARLLINLVEISVCLASGPGYQRAMIDRAIAASVVEAAA</sequence>
<evidence type="ECO:0008006" key="5">
    <source>
        <dbReference type="Google" id="ProtNLM"/>
    </source>
</evidence>
<reference evidence="3" key="2">
    <citation type="submission" date="2023-06" db="EMBL/GenBank/DDBJ databases">
        <authorList>
            <consortium name="Lawrence Berkeley National Laboratory"/>
            <person name="Haridas S."/>
            <person name="Hensen N."/>
            <person name="Bonometti L."/>
            <person name="Westerberg I."/>
            <person name="Brannstrom I.O."/>
            <person name="Guillou S."/>
            <person name="Cros-Aarteil S."/>
            <person name="Calhoun S."/>
            <person name="Kuo A."/>
            <person name="Mondo S."/>
            <person name="Pangilinan J."/>
            <person name="Riley R."/>
            <person name="Labutti K."/>
            <person name="Andreopoulos B."/>
            <person name="Lipzen A."/>
            <person name="Chen C."/>
            <person name="Yanf M."/>
            <person name="Daum C."/>
            <person name="Ng V."/>
            <person name="Clum A."/>
            <person name="Steindorff A."/>
            <person name="Ohm R."/>
            <person name="Martin F."/>
            <person name="Silar P."/>
            <person name="Natvig D."/>
            <person name="Lalanne C."/>
            <person name="Gautier V."/>
            <person name="Ament-Velasquez S.L."/>
            <person name="Kruys A."/>
            <person name="Hutchinson M.I."/>
            <person name="Powell A.J."/>
            <person name="Barry K."/>
            <person name="Miller A.N."/>
            <person name="Grigoriev I.V."/>
            <person name="Debuchy R."/>
            <person name="Gladieux P."/>
            <person name="Thoren M.H."/>
            <person name="Johannesson H."/>
        </authorList>
    </citation>
    <scope>NUCLEOTIDE SEQUENCE</scope>
    <source>
        <strain evidence="3">CBS 955.72</strain>
    </source>
</reference>
<proteinExistence type="predicted"/>
<dbReference type="SUPFAM" id="SSF57959">
    <property type="entry name" value="Leucine zipper domain"/>
    <property type="match status" value="1"/>
</dbReference>
<gene>
    <name evidence="3" type="ORF">B0T25DRAFT_581490</name>
</gene>
<dbReference type="AlphaFoldDB" id="A0AAJ0MES9"/>
<keyword evidence="4" id="KW-1185">Reference proteome</keyword>
<organism evidence="3 4">
    <name type="scientific">Lasiosphaeria hispida</name>
    <dbReference type="NCBI Taxonomy" id="260671"/>
    <lineage>
        <taxon>Eukaryota</taxon>
        <taxon>Fungi</taxon>
        <taxon>Dikarya</taxon>
        <taxon>Ascomycota</taxon>
        <taxon>Pezizomycotina</taxon>
        <taxon>Sordariomycetes</taxon>
        <taxon>Sordariomycetidae</taxon>
        <taxon>Sordariales</taxon>
        <taxon>Lasiosphaeriaceae</taxon>
        <taxon>Lasiosphaeria</taxon>
    </lineage>
</organism>